<evidence type="ECO:0000256" key="1">
    <source>
        <dbReference type="SAM" id="Phobius"/>
    </source>
</evidence>
<dbReference type="VEuPathDB" id="TriTrypDB:BSAL_55620"/>
<dbReference type="EMBL" id="CYKH01000162">
    <property type="protein sequence ID" value="CUE74181.1"/>
    <property type="molecule type" value="Genomic_DNA"/>
</dbReference>
<protein>
    <submittedName>
        <fullName evidence="2">Transmembrane protein, putative</fullName>
    </submittedName>
</protein>
<dbReference type="AlphaFoldDB" id="A0A0S4IJ18"/>
<reference evidence="3" key="1">
    <citation type="submission" date="2015-09" db="EMBL/GenBank/DDBJ databases">
        <authorList>
            <consortium name="Pathogen Informatics"/>
        </authorList>
    </citation>
    <scope>NUCLEOTIDE SEQUENCE [LARGE SCALE GENOMIC DNA]</scope>
    <source>
        <strain evidence="3">Lake Konstanz</strain>
    </source>
</reference>
<keyword evidence="1 2" id="KW-0812">Transmembrane</keyword>
<evidence type="ECO:0000313" key="3">
    <source>
        <dbReference type="Proteomes" id="UP000051952"/>
    </source>
</evidence>
<keyword evidence="1" id="KW-1133">Transmembrane helix</keyword>
<feature type="transmembrane region" description="Helical" evidence="1">
    <location>
        <begin position="214"/>
        <end position="234"/>
    </location>
</feature>
<keyword evidence="1" id="KW-0472">Membrane</keyword>
<dbReference type="Proteomes" id="UP000051952">
    <property type="component" value="Unassembled WGS sequence"/>
</dbReference>
<feature type="transmembrane region" description="Helical" evidence="1">
    <location>
        <begin position="102"/>
        <end position="127"/>
    </location>
</feature>
<proteinExistence type="predicted"/>
<keyword evidence="3" id="KW-1185">Reference proteome</keyword>
<accession>A0A0S4IJ18</accession>
<evidence type="ECO:0000313" key="2">
    <source>
        <dbReference type="EMBL" id="CUE74181.1"/>
    </source>
</evidence>
<name>A0A0S4IJ18_BODSA</name>
<organism evidence="2 3">
    <name type="scientific">Bodo saltans</name>
    <name type="common">Flagellated protozoan</name>
    <dbReference type="NCBI Taxonomy" id="75058"/>
    <lineage>
        <taxon>Eukaryota</taxon>
        <taxon>Discoba</taxon>
        <taxon>Euglenozoa</taxon>
        <taxon>Kinetoplastea</taxon>
        <taxon>Metakinetoplastina</taxon>
        <taxon>Eubodonida</taxon>
        <taxon>Bodonidae</taxon>
        <taxon>Bodo</taxon>
    </lineage>
</organism>
<gene>
    <name evidence="2" type="ORF">BSAL_55620</name>
</gene>
<feature type="transmembrane region" description="Helical" evidence="1">
    <location>
        <begin position="187"/>
        <end position="207"/>
    </location>
</feature>
<sequence length="282" mass="30275">MGAAGTADGFGSSARFTQPEGIALIGAEYGWPCLYVHEEFPAYIREVRLRDPYVRTIPLIGLPVGFDIEGIVSYTNRTSGEFGLLLMNYHVSGNRAQCQVTVTVLSVVLALCFCVASVAGVLGVSFATASHLVLLEVQDDKERFGLSLKALFVTKQYQWKGVVEGIVVEGQGAMQSHFAVLLNEFRLLWYCVGDLVALLAVGVLAGVAQSSQDLSVCAGCGVATACLYLVQFGVCVRSRPFMSMFGNVYGALMLLLKHAERWIAGCATGGASELVTSRRRIA</sequence>